<dbReference type="GO" id="GO:0008926">
    <property type="term" value="F:mannitol-1-phosphate 5-dehydrogenase activity"/>
    <property type="evidence" value="ECO:0007669"/>
    <property type="project" value="TreeGrafter"/>
</dbReference>
<proteinExistence type="predicted"/>
<dbReference type="Gene3D" id="3.40.50.720">
    <property type="entry name" value="NAD(P)-binding Rossmann-like Domain"/>
    <property type="match status" value="1"/>
</dbReference>
<dbReference type="Gene3D" id="1.10.1040.10">
    <property type="entry name" value="N-(1-d-carboxylethyl)-l-norvaline Dehydrogenase, domain 2"/>
    <property type="match status" value="1"/>
</dbReference>
<dbReference type="NCBIfam" id="NF002969">
    <property type="entry name" value="PRK03643.1"/>
    <property type="match status" value="1"/>
</dbReference>
<dbReference type="EMBL" id="JAQQAL010000002">
    <property type="protein sequence ID" value="MDC7225142.1"/>
    <property type="molecule type" value="Genomic_DNA"/>
</dbReference>
<dbReference type="InterPro" id="IPR008927">
    <property type="entry name" value="6-PGluconate_DH-like_C_sf"/>
</dbReference>
<dbReference type="Pfam" id="PF08125">
    <property type="entry name" value="Mannitol_dh_C"/>
    <property type="match status" value="1"/>
</dbReference>
<dbReference type="EC" id="1.1.1.58" evidence="5"/>
<dbReference type="SUPFAM" id="SSF48179">
    <property type="entry name" value="6-phosphogluconate dehydrogenase C-terminal domain-like"/>
    <property type="match status" value="1"/>
</dbReference>
<comment type="caution">
    <text evidence="5">The sequence shown here is derived from an EMBL/GenBank/DDBJ whole genome shotgun (WGS) entry which is preliminary data.</text>
</comment>
<name>A0AAJ1I9H2_9SPIO</name>
<dbReference type="InterPro" id="IPR036291">
    <property type="entry name" value="NAD(P)-bd_dom_sf"/>
</dbReference>
<dbReference type="InterPro" id="IPR013118">
    <property type="entry name" value="Mannitol_DH_C"/>
</dbReference>
<keyword evidence="1 5" id="KW-0560">Oxidoreductase</keyword>
<reference evidence="5 6" key="1">
    <citation type="submission" date="2022-12" db="EMBL/GenBank/DDBJ databases">
        <title>Metagenome assembled genome from gulf of manar.</title>
        <authorList>
            <person name="Kohli P."/>
            <person name="Pk S."/>
            <person name="Venkata Ramana C."/>
            <person name="Sasikala C."/>
        </authorList>
    </citation>
    <scope>NUCLEOTIDE SEQUENCE [LARGE SCALE GENOMIC DNA]</scope>
    <source>
        <strain evidence="5">JB008</strain>
    </source>
</reference>
<protein>
    <submittedName>
        <fullName evidence="5">Tagaturonate reductase</fullName>
        <ecNumber evidence="5">1.1.1.58</ecNumber>
    </submittedName>
</protein>
<sequence length="492" mass="56868">MIKTISEYKRQYDFPIRIVQFGEGNFLRAFWGKAINDLNRMNVLNSQICVIQPIEHGKLSKLAEQNYLYNVCLQSEDVENIEIIESIKTGINPYIDFNGFTALAGNPDLRFIISNTTEAGIVLDPEDSIENTPPQSFPGKLLYFLYTRYKMFKGQKGKGLLIFPSELIENNGTKLLEIMLSLSERLSLDPDFKRWLTTENEFFNTLVDGIVTGYPFAEAEKFENLLGYKDNFLVKGEPYQLLVIQGNDQYRSEFPIEKAALNVVWTDDLDFYRKIKVRMMNGIQTVMSLSGFLSGLKTEREALNNPIIGAFMKMGLYDEISPTLSYSELEKNKFADKMLERLNNPFIEHFLEDINLNSFSKYQSRIQPSLSFWQDASRPLPFLLFSTAVLLSFYMNTKKENGFYYGECCGIRYQVYDTLKILETFAQLKVKAVKDRLTTQDHVESIFKEKELWLETPKLSFEQMRIIINIIESIEEKGIIETITDLRKGGLL</sequence>
<dbReference type="InterPro" id="IPR013131">
    <property type="entry name" value="Mannitol_DH_N"/>
</dbReference>
<feature type="domain" description="Mannitol dehydrogenase C-terminal" evidence="4">
    <location>
        <begin position="268"/>
        <end position="452"/>
    </location>
</feature>
<dbReference type="SUPFAM" id="SSF51735">
    <property type="entry name" value="NAD(P)-binding Rossmann-fold domains"/>
    <property type="match status" value="1"/>
</dbReference>
<dbReference type="PANTHER" id="PTHR30524">
    <property type="entry name" value="MANNITOL-1-PHOSPHATE 5-DEHYDROGENASE"/>
    <property type="match status" value="1"/>
</dbReference>
<gene>
    <name evidence="5" type="ORF">PQJ61_00085</name>
</gene>
<dbReference type="Pfam" id="PF01232">
    <property type="entry name" value="Mannitol_dh"/>
    <property type="match status" value="1"/>
</dbReference>
<evidence type="ECO:0000256" key="1">
    <source>
        <dbReference type="ARBA" id="ARBA00023002"/>
    </source>
</evidence>
<evidence type="ECO:0000313" key="5">
    <source>
        <dbReference type="EMBL" id="MDC7225142.1"/>
    </source>
</evidence>
<dbReference type="GO" id="GO:0009026">
    <property type="term" value="F:tagaturonate reductase activity"/>
    <property type="evidence" value="ECO:0007669"/>
    <property type="project" value="UniProtKB-EC"/>
</dbReference>
<accession>A0AAJ1I9H2</accession>
<keyword evidence="2" id="KW-0520">NAD</keyword>
<dbReference type="GO" id="GO:0005829">
    <property type="term" value="C:cytosol"/>
    <property type="evidence" value="ECO:0007669"/>
    <property type="project" value="TreeGrafter"/>
</dbReference>
<evidence type="ECO:0000259" key="3">
    <source>
        <dbReference type="Pfam" id="PF01232"/>
    </source>
</evidence>
<organism evidence="5 6">
    <name type="scientific">Candidatus Thalassospirochaeta sargassi</name>
    <dbReference type="NCBI Taxonomy" id="3119039"/>
    <lineage>
        <taxon>Bacteria</taxon>
        <taxon>Pseudomonadati</taxon>
        <taxon>Spirochaetota</taxon>
        <taxon>Spirochaetia</taxon>
        <taxon>Spirochaetales</taxon>
        <taxon>Spirochaetaceae</taxon>
        <taxon>Candidatus Thalassospirochaeta</taxon>
    </lineage>
</organism>
<dbReference type="InterPro" id="IPR013328">
    <property type="entry name" value="6PGD_dom2"/>
</dbReference>
<dbReference type="GO" id="GO:0019592">
    <property type="term" value="P:mannitol catabolic process"/>
    <property type="evidence" value="ECO:0007669"/>
    <property type="project" value="TreeGrafter"/>
</dbReference>
<feature type="domain" description="Mannitol dehydrogenase N-terminal" evidence="3">
    <location>
        <begin position="17"/>
        <end position="256"/>
    </location>
</feature>
<dbReference type="PANTHER" id="PTHR30524:SF0">
    <property type="entry name" value="ALTRONATE OXIDOREDUCTASE-RELATED"/>
    <property type="match status" value="1"/>
</dbReference>
<evidence type="ECO:0000256" key="2">
    <source>
        <dbReference type="ARBA" id="ARBA00023027"/>
    </source>
</evidence>
<evidence type="ECO:0000259" key="4">
    <source>
        <dbReference type="Pfam" id="PF08125"/>
    </source>
</evidence>
<dbReference type="Proteomes" id="UP001221217">
    <property type="component" value="Unassembled WGS sequence"/>
</dbReference>
<dbReference type="AlphaFoldDB" id="A0AAJ1I9H2"/>
<evidence type="ECO:0000313" key="6">
    <source>
        <dbReference type="Proteomes" id="UP001221217"/>
    </source>
</evidence>